<dbReference type="SUPFAM" id="SSF51735">
    <property type="entry name" value="NAD(P)-binding Rossmann-fold domains"/>
    <property type="match status" value="1"/>
</dbReference>
<name>A0A653C5C1_CALMS</name>
<organism evidence="6 7">
    <name type="scientific">Callosobruchus maculatus</name>
    <name type="common">Southern cowpea weevil</name>
    <name type="synonym">Pulse bruchid</name>
    <dbReference type="NCBI Taxonomy" id="64391"/>
    <lineage>
        <taxon>Eukaryota</taxon>
        <taxon>Metazoa</taxon>
        <taxon>Ecdysozoa</taxon>
        <taxon>Arthropoda</taxon>
        <taxon>Hexapoda</taxon>
        <taxon>Insecta</taxon>
        <taxon>Pterygota</taxon>
        <taxon>Neoptera</taxon>
        <taxon>Endopterygota</taxon>
        <taxon>Coleoptera</taxon>
        <taxon>Polyphaga</taxon>
        <taxon>Cucujiformia</taxon>
        <taxon>Chrysomeloidea</taxon>
        <taxon>Chrysomelidae</taxon>
        <taxon>Bruchinae</taxon>
        <taxon>Bruchini</taxon>
        <taxon>Callosobruchus</taxon>
    </lineage>
</organism>
<evidence type="ECO:0000256" key="4">
    <source>
        <dbReference type="ARBA" id="ARBA00026118"/>
    </source>
</evidence>
<evidence type="ECO:0000256" key="1">
    <source>
        <dbReference type="ARBA" id="ARBA00006484"/>
    </source>
</evidence>
<dbReference type="Pfam" id="PF00106">
    <property type="entry name" value="adh_short"/>
    <property type="match status" value="1"/>
</dbReference>
<dbReference type="PRINTS" id="PR00080">
    <property type="entry name" value="SDRFAMILY"/>
</dbReference>
<comment type="similarity">
    <text evidence="1 5">Belongs to the short-chain dehydrogenases/reductases (SDR) family.</text>
</comment>
<protein>
    <recommendedName>
        <fullName evidence="4">carbonyl reductase (NADPH)</fullName>
        <ecNumber evidence="4">1.1.1.184</ecNumber>
    </recommendedName>
</protein>
<keyword evidence="3" id="KW-0560">Oxidoreductase</keyword>
<dbReference type="AlphaFoldDB" id="A0A653C5C1"/>
<dbReference type="PRINTS" id="PR00081">
    <property type="entry name" value="GDHRDH"/>
</dbReference>
<dbReference type="Proteomes" id="UP000410492">
    <property type="component" value="Unassembled WGS sequence"/>
</dbReference>
<dbReference type="PANTHER" id="PTHR43963:SF4">
    <property type="entry name" value="CARBONYL REDUCTASE (NADPH)"/>
    <property type="match status" value="1"/>
</dbReference>
<dbReference type="EC" id="1.1.1.184" evidence="4"/>
<dbReference type="InterPro" id="IPR036291">
    <property type="entry name" value="NAD(P)-bd_dom_sf"/>
</dbReference>
<evidence type="ECO:0000256" key="5">
    <source>
        <dbReference type="RuleBase" id="RU000363"/>
    </source>
</evidence>
<evidence type="ECO:0000256" key="2">
    <source>
        <dbReference type="ARBA" id="ARBA00022857"/>
    </source>
</evidence>
<dbReference type="CDD" id="cd05324">
    <property type="entry name" value="carb_red_PTCR-like_SDR_c"/>
    <property type="match status" value="1"/>
</dbReference>
<gene>
    <name evidence="6" type="ORF">CALMAC_LOCUS6096</name>
</gene>
<dbReference type="Gene3D" id="3.40.50.720">
    <property type="entry name" value="NAD(P)-binding Rossmann-like Domain"/>
    <property type="match status" value="1"/>
</dbReference>
<dbReference type="InterPro" id="IPR002347">
    <property type="entry name" value="SDR_fam"/>
</dbReference>
<reference evidence="6 7" key="1">
    <citation type="submission" date="2019-01" db="EMBL/GenBank/DDBJ databases">
        <authorList>
            <person name="Sayadi A."/>
        </authorList>
    </citation>
    <scope>NUCLEOTIDE SEQUENCE [LARGE SCALE GENOMIC DNA]</scope>
</reference>
<proteinExistence type="inferred from homology"/>
<keyword evidence="7" id="KW-1185">Reference proteome</keyword>
<dbReference type="InterPro" id="IPR045313">
    <property type="entry name" value="CBR1-like"/>
</dbReference>
<evidence type="ECO:0000313" key="7">
    <source>
        <dbReference type="Proteomes" id="UP000410492"/>
    </source>
</evidence>
<dbReference type="OrthoDB" id="7289984at2759"/>
<evidence type="ECO:0000313" key="6">
    <source>
        <dbReference type="EMBL" id="VEN42703.1"/>
    </source>
</evidence>
<accession>A0A653C5C1</accession>
<sequence>MAEEKIAVVTGSNKGIGFEIVKGLCKRFSGKVYLTARDTVKGADAVKKLKSLGYNPLFHQVDIGSQESINKFRDYLKNQHGGIDVLVNNAGIRLLGPDPAGVNATKTIAINYFGTLAVCDSLFPLLRADAKVVNISSSAGHLYRIPSEKLRERFSDPTLTVQQLNELMNKFLDDFKENKLNENGWPNSAYTVSKVGVSALSIIQQKILDNEVPNRNIKVNFIHPGWVKSDMNDKGNITIEEGAKPTLYVILDNDELKGKYIWWDCQVVDWFSPNTPPRPYPVEYQ</sequence>
<evidence type="ECO:0000256" key="3">
    <source>
        <dbReference type="ARBA" id="ARBA00023002"/>
    </source>
</evidence>
<dbReference type="GO" id="GO:0004090">
    <property type="term" value="F:carbonyl reductase (NADPH) activity"/>
    <property type="evidence" value="ECO:0007669"/>
    <property type="project" value="UniProtKB-EC"/>
</dbReference>
<keyword evidence="2" id="KW-0521">NADP</keyword>
<dbReference type="PANTHER" id="PTHR43963">
    <property type="entry name" value="CARBONYL REDUCTASE 1-RELATED"/>
    <property type="match status" value="1"/>
</dbReference>
<dbReference type="EMBL" id="CAACVG010006943">
    <property type="protein sequence ID" value="VEN42703.1"/>
    <property type="molecule type" value="Genomic_DNA"/>
</dbReference>